<protein>
    <submittedName>
        <fullName evidence="3">Uncharacterized protein</fullName>
    </submittedName>
</protein>
<sequence>MGCALEPQMAISRATSREGARAPTWREGDFPMVHEESRREAPHEAPLLGLCPCTPAESLPLRGTEPVVVRLASVQEPVSGFVTDVQQRIQINLMLNYNTKGLFAHKEQEYKAAGARYGDISRYDITGNCSWTGICGKMKEGILFPAVWFNQRGYMTKAGADMIKKNAAYQKLIEEDLPLMGPILGIVFIGAGIFLTVVNKKRSHIWVGFQRKTQDQDRRRKTISDETPVESPGEASVRNERASLLRKIAVGSE</sequence>
<evidence type="ECO:0000256" key="1">
    <source>
        <dbReference type="SAM" id="MobiDB-lite"/>
    </source>
</evidence>
<gene>
    <name evidence="3" type="ORF">CYMTET_31904</name>
</gene>
<feature type="transmembrane region" description="Helical" evidence="2">
    <location>
        <begin position="179"/>
        <end position="198"/>
    </location>
</feature>
<dbReference type="Proteomes" id="UP001190700">
    <property type="component" value="Unassembled WGS sequence"/>
</dbReference>
<dbReference type="EMBL" id="LGRX02019012">
    <property type="protein sequence ID" value="KAK3259080.1"/>
    <property type="molecule type" value="Genomic_DNA"/>
</dbReference>
<comment type="caution">
    <text evidence="3">The sequence shown here is derived from an EMBL/GenBank/DDBJ whole genome shotgun (WGS) entry which is preliminary data.</text>
</comment>
<feature type="region of interest" description="Disordered" evidence="1">
    <location>
        <begin position="217"/>
        <end position="237"/>
    </location>
</feature>
<feature type="region of interest" description="Disordered" evidence="1">
    <location>
        <begin position="1"/>
        <end position="29"/>
    </location>
</feature>
<name>A0AAE0FGH5_9CHLO</name>
<feature type="compositionally biased region" description="Basic and acidic residues" evidence="1">
    <location>
        <begin position="15"/>
        <end position="29"/>
    </location>
</feature>
<evidence type="ECO:0000256" key="2">
    <source>
        <dbReference type="SAM" id="Phobius"/>
    </source>
</evidence>
<accession>A0AAE0FGH5</accession>
<keyword evidence="2" id="KW-1133">Transmembrane helix</keyword>
<organism evidence="3 4">
    <name type="scientific">Cymbomonas tetramitiformis</name>
    <dbReference type="NCBI Taxonomy" id="36881"/>
    <lineage>
        <taxon>Eukaryota</taxon>
        <taxon>Viridiplantae</taxon>
        <taxon>Chlorophyta</taxon>
        <taxon>Pyramimonadophyceae</taxon>
        <taxon>Pyramimonadales</taxon>
        <taxon>Pyramimonadaceae</taxon>
        <taxon>Cymbomonas</taxon>
    </lineage>
</organism>
<evidence type="ECO:0000313" key="3">
    <source>
        <dbReference type="EMBL" id="KAK3259080.1"/>
    </source>
</evidence>
<dbReference type="AlphaFoldDB" id="A0AAE0FGH5"/>
<keyword evidence="4" id="KW-1185">Reference proteome</keyword>
<proteinExistence type="predicted"/>
<reference evidence="3 4" key="1">
    <citation type="journal article" date="2015" name="Genome Biol. Evol.">
        <title>Comparative Genomics of a Bacterivorous Green Alga Reveals Evolutionary Causalities and Consequences of Phago-Mixotrophic Mode of Nutrition.</title>
        <authorList>
            <person name="Burns J.A."/>
            <person name="Paasch A."/>
            <person name="Narechania A."/>
            <person name="Kim E."/>
        </authorList>
    </citation>
    <scope>NUCLEOTIDE SEQUENCE [LARGE SCALE GENOMIC DNA]</scope>
    <source>
        <strain evidence="3 4">PLY_AMNH</strain>
    </source>
</reference>
<evidence type="ECO:0000313" key="4">
    <source>
        <dbReference type="Proteomes" id="UP001190700"/>
    </source>
</evidence>
<keyword evidence="2" id="KW-0472">Membrane</keyword>
<keyword evidence="2" id="KW-0812">Transmembrane</keyword>